<dbReference type="CDD" id="cd14498">
    <property type="entry name" value="DSP"/>
    <property type="match status" value="1"/>
</dbReference>
<dbReference type="SMART" id="SM00195">
    <property type="entry name" value="DSPc"/>
    <property type="match status" value="1"/>
</dbReference>
<dbReference type="EMBL" id="CP019285">
    <property type="protein sequence ID" value="APW97633.1"/>
    <property type="molecule type" value="Genomic_DNA"/>
</dbReference>
<dbReference type="PROSITE" id="PS00383">
    <property type="entry name" value="TYR_PHOSPHATASE_1"/>
    <property type="match status" value="1"/>
</dbReference>
<dbReference type="eggNOG" id="arCOG03413">
    <property type="taxonomic scope" value="Archaea"/>
</dbReference>
<feature type="domain" description="Tyrosine specific protein phosphatases" evidence="3">
    <location>
        <begin position="86"/>
        <end position="154"/>
    </location>
</feature>
<dbReference type="KEGG" id="hlc:CHINAEXTREME07540"/>
<gene>
    <name evidence="5" type="ORF">C445_02021</name>
    <name evidence="4" type="ORF">CHINAEXTREME_07540</name>
</gene>
<dbReference type="AlphaFoldDB" id="M0LY09"/>
<dbReference type="GO" id="GO:0005737">
    <property type="term" value="C:cytoplasm"/>
    <property type="evidence" value="ECO:0007669"/>
    <property type="project" value="TreeGrafter"/>
</dbReference>
<dbReference type="Proteomes" id="UP000011555">
    <property type="component" value="Unassembled WGS sequence"/>
</dbReference>
<dbReference type="EMBL" id="AOLZ01000013">
    <property type="protein sequence ID" value="EMA36980.1"/>
    <property type="molecule type" value="Genomic_DNA"/>
</dbReference>
<accession>M0LY09</accession>
<dbReference type="InterPro" id="IPR000340">
    <property type="entry name" value="Dual-sp_phosphatase_cat-dom"/>
</dbReference>
<evidence type="ECO:0000259" key="3">
    <source>
        <dbReference type="PROSITE" id="PS50056"/>
    </source>
</evidence>
<dbReference type="STRING" id="358396.CHINAEXTREME_07540"/>
<keyword evidence="1" id="KW-0378">Hydrolase</keyword>
<dbReference type="InterPro" id="IPR029021">
    <property type="entry name" value="Prot-tyrosine_phosphatase-like"/>
</dbReference>
<protein>
    <submittedName>
        <fullName evidence="4 5">Phosphatase</fullName>
    </submittedName>
</protein>
<proteinExistence type="predicted"/>
<dbReference type="Proteomes" id="UP000186547">
    <property type="component" value="Chromosome"/>
</dbReference>
<dbReference type="GO" id="GO:0008579">
    <property type="term" value="F:JUN kinase phosphatase activity"/>
    <property type="evidence" value="ECO:0007669"/>
    <property type="project" value="TreeGrafter"/>
</dbReference>
<dbReference type="PROSITE" id="PS50056">
    <property type="entry name" value="TYR_PHOSPHATASE_2"/>
    <property type="match status" value="1"/>
</dbReference>
<name>M0LY09_NATLA</name>
<reference evidence="4" key="3">
    <citation type="submission" date="2017-01" db="EMBL/GenBank/DDBJ databases">
        <authorList>
            <person name="Mah S.A."/>
            <person name="Swanson W.J."/>
            <person name="Moy G.W."/>
            <person name="Vacquier V.D."/>
        </authorList>
    </citation>
    <scope>NUCLEOTIDE SEQUENCE</scope>
    <source>
        <strain evidence="4">AJ5</strain>
    </source>
</reference>
<keyword evidence="2" id="KW-0904">Protein phosphatase</keyword>
<evidence type="ECO:0000313" key="5">
    <source>
        <dbReference type="EMBL" id="EMA36980.1"/>
    </source>
</evidence>
<evidence type="ECO:0000256" key="2">
    <source>
        <dbReference type="ARBA" id="ARBA00022912"/>
    </source>
</evidence>
<dbReference type="PANTHER" id="PTHR46377">
    <property type="entry name" value="DUAL SPECIFICITY PROTEIN PHOSPHATASE 19"/>
    <property type="match status" value="1"/>
</dbReference>
<evidence type="ECO:0000313" key="6">
    <source>
        <dbReference type="Proteomes" id="UP000011555"/>
    </source>
</evidence>
<evidence type="ECO:0000256" key="1">
    <source>
        <dbReference type="ARBA" id="ARBA00022801"/>
    </source>
</evidence>
<dbReference type="SUPFAM" id="SSF52799">
    <property type="entry name" value="(Phosphotyrosine protein) phosphatases II"/>
    <property type="match status" value="1"/>
</dbReference>
<dbReference type="PANTHER" id="PTHR46377:SF1">
    <property type="entry name" value="DUAL SPECIFICITY PROTEIN PHOSPHATASE 19"/>
    <property type="match status" value="1"/>
</dbReference>
<reference evidence="5 6" key="2">
    <citation type="journal article" date="2014" name="PLoS Genet.">
        <title>Phylogenetically driven sequencing of extremely halophilic archaea reveals strategies for static and dynamic osmo-response.</title>
        <authorList>
            <person name="Becker E.A."/>
            <person name="Seitzer P.M."/>
            <person name="Tritt A."/>
            <person name="Larsen D."/>
            <person name="Krusor M."/>
            <person name="Yao A.I."/>
            <person name="Wu D."/>
            <person name="Madern D."/>
            <person name="Eisen J.A."/>
            <person name="Darling A.E."/>
            <person name="Facciotti M.T."/>
        </authorList>
    </citation>
    <scope>NUCLEOTIDE SEQUENCE [LARGE SCALE GENOMIC DNA]</scope>
    <source>
        <strain evidence="5 6">AJ5</strain>
    </source>
</reference>
<keyword evidence="6" id="KW-1185">Reference proteome</keyword>
<dbReference type="Gene3D" id="3.90.190.10">
    <property type="entry name" value="Protein tyrosine phosphatase superfamily"/>
    <property type="match status" value="1"/>
</dbReference>
<evidence type="ECO:0000313" key="4">
    <source>
        <dbReference type="EMBL" id="APW97633.1"/>
    </source>
</evidence>
<dbReference type="GeneID" id="30920966"/>
<dbReference type="InterPro" id="IPR020422">
    <property type="entry name" value="TYR_PHOSPHATASE_DUAL_dom"/>
</dbReference>
<reference evidence="4 7" key="1">
    <citation type="journal article" date="2011" name="J. Bacteriol.">
        <title>Genome sequence of Halobiforma lacisalsi AJ5, an extremely halophilic archaeon which harbors a bop gene.</title>
        <authorList>
            <person name="Jiang X."/>
            <person name="Wang S."/>
            <person name="Cheng H."/>
            <person name="Huo Y."/>
            <person name="Zhang X."/>
            <person name="Zhu X."/>
            <person name="Han X."/>
            <person name="Ni P."/>
            <person name="Wu M."/>
        </authorList>
    </citation>
    <scope>NUCLEOTIDE SEQUENCE [LARGE SCALE GENOMIC DNA]</scope>
    <source>
        <strain evidence="4 7">AJ5</strain>
    </source>
</reference>
<dbReference type="InterPro" id="IPR000387">
    <property type="entry name" value="Tyr_Pase_dom"/>
</dbReference>
<evidence type="ECO:0000313" key="7">
    <source>
        <dbReference type="Proteomes" id="UP000186547"/>
    </source>
</evidence>
<dbReference type="Pfam" id="PF00782">
    <property type="entry name" value="DSPc"/>
    <property type="match status" value="1"/>
</dbReference>
<organism evidence="5 6">
    <name type="scientific">Natronobacterium lacisalsi AJ5</name>
    <dbReference type="NCBI Taxonomy" id="358396"/>
    <lineage>
        <taxon>Archaea</taxon>
        <taxon>Methanobacteriati</taxon>
        <taxon>Methanobacteriota</taxon>
        <taxon>Stenosarchaea group</taxon>
        <taxon>Halobacteria</taxon>
        <taxon>Halobacteriales</taxon>
        <taxon>Natrialbaceae</taxon>
        <taxon>Natronobacterium</taxon>
    </lineage>
</organism>
<dbReference type="InterPro" id="IPR016130">
    <property type="entry name" value="Tyr_Pase_AS"/>
</dbReference>
<dbReference type="RefSeq" id="WP_007140160.1">
    <property type="nucleotide sequence ID" value="NZ_AOLZ01000013.1"/>
</dbReference>
<sequence>MDPREDNGSNASAEVSDPVVRPFGYVETEAVVRRIGDRDLYLGNKFAAIPGEHPEEFDFVISATDEAFPRTTHHRPLIDGSGNEWADFEAAVDTARTLFDAEGRLLIHCTAGISRSSTLVATAIAAEEERRFREALRIVQEARPFAMPNPALHELAVVYLAANG</sequence>